<evidence type="ECO:0008006" key="4">
    <source>
        <dbReference type="Google" id="ProtNLM"/>
    </source>
</evidence>
<dbReference type="EMBL" id="JBHTBE010000003">
    <property type="protein sequence ID" value="MFC7270027.1"/>
    <property type="molecule type" value="Genomic_DNA"/>
</dbReference>
<evidence type="ECO:0000256" key="1">
    <source>
        <dbReference type="SAM" id="SignalP"/>
    </source>
</evidence>
<feature type="signal peptide" evidence="1">
    <location>
        <begin position="1"/>
        <end position="27"/>
    </location>
</feature>
<keyword evidence="1" id="KW-0732">Signal</keyword>
<feature type="chain" id="PRO_5047226172" description="Bacterial Ig-like domain-containing protein" evidence="1">
    <location>
        <begin position="28"/>
        <end position="504"/>
    </location>
</feature>
<sequence>MKKTSVLRAGAVALVAALFCGAAPAYADEVDPSATLSLGAAGVLTLPDADGVRDATEVTVSSTAPTTATVTVASADGLTLYAQVGTVELTEQNGLTAAVAVPVTGLPAGALSVVATPTTGEASSTGLTVGSGAAVTASLSLSRSTIYTWSKSTRHTTTVSVAVEDETGLAVPFTGTVTAKVGSSTKSVAVAAADASTATATLSASKLAHGSGTVSATVVGAGEAAITSAARALTVSSVALKSTKLAASAATLYPTKDGYRDSAKLSVSSTTTTGGSIPTTGGVTITRGGKTVASWKLSSSKAWSATWNGKVGGKVVAGTYKVTVSIKGPEGKTQSASKTITVKKGKLVTKKTSKWVSAKSVIKKYANYDFYDQGYCGTDWAVAGDVMCIGYDDQYDGVMSLYATGALTVPSAVVKAEKYGSAKVRLTIDTIAISGDVVWGYRARGKQITNGDFITRTGTSTRGWSTLPTETTKVDVGIGLGEYSYVAAKRFKVEYAYKVMTGTK</sequence>
<reference evidence="3" key="1">
    <citation type="journal article" date="2019" name="Int. J. Syst. Evol. Microbiol.">
        <title>The Global Catalogue of Microorganisms (GCM) 10K type strain sequencing project: providing services to taxonomists for standard genome sequencing and annotation.</title>
        <authorList>
            <consortium name="The Broad Institute Genomics Platform"/>
            <consortium name="The Broad Institute Genome Sequencing Center for Infectious Disease"/>
            <person name="Wu L."/>
            <person name="Ma J."/>
        </authorList>
    </citation>
    <scope>NUCLEOTIDE SEQUENCE [LARGE SCALE GENOMIC DNA]</scope>
    <source>
        <strain evidence="3">CGMCC 1.15772</strain>
    </source>
</reference>
<protein>
    <recommendedName>
        <fullName evidence="4">Bacterial Ig-like domain-containing protein</fullName>
    </recommendedName>
</protein>
<proteinExistence type="predicted"/>
<organism evidence="2 3">
    <name type="scientific">Microbacterium fluvii</name>
    <dbReference type="NCBI Taxonomy" id="415215"/>
    <lineage>
        <taxon>Bacteria</taxon>
        <taxon>Bacillati</taxon>
        <taxon>Actinomycetota</taxon>
        <taxon>Actinomycetes</taxon>
        <taxon>Micrococcales</taxon>
        <taxon>Microbacteriaceae</taxon>
        <taxon>Microbacterium</taxon>
    </lineage>
</organism>
<gene>
    <name evidence="2" type="ORF">ACFQRL_13765</name>
</gene>
<evidence type="ECO:0000313" key="2">
    <source>
        <dbReference type="EMBL" id="MFC7270027.1"/>
    </source>
</evidence>
<keyword evidence="3" id="KW-1185">Reference proteome</keyword>
<dbReference type="Proteomes" id="UP001596507">
    <property type="component" value="Unassembled WGS sequence"/>
</dbReference>
<evidence type="ECO:0000313" key="3">
    <source>
        <dbReference type="Proteomes" id="UP001596507"/>
    </source>
</evidence>
<dbReference type="RefSeq" id="WP_262874931.1">
    <property type="nucleotide sequence ID" value="NZ_BAABKW010000013.1"/>
</dbReference>
<accession>A0ABW2HGC5</accession>
<comment type="caution">
    <text evidence="2">The sequence shown here is derived from an EMBL/GenBank/DDBJ whole genome shotgun (WGS) entry which is preliminary data.</text>
</comment>
<name>A0ABW2HGC5_9MICO</name>